<reference evidence="3 4" key="1">
    <citation type="submission" date="2020-04" db="EMBL/GenBank/DDBJ databases">
        <authorList>
            <person name="Klaysubun C."/>
            <person name="Duangmal K."/>
            <person name="Lipun K."/>
        </authorList>
    </citation>
    <scope>NUCLEOTIDE SEQUENCE [LARGE SCALE GENOMIC DNA]</scope>
    <source>
        <strain evidence="3 4">DSM 45300</strain>
    </source>
</reference>
<feature type="domain" description="Ketoreductase" evidence="2">
    <location>
        <begin position="210"/>
        <end position="392"/>
    </location>
</feature>
<name>A0A848DRR5_9PSEU</name>
<comment type="similarity">
    <text evidence="1">Belongs to the short-chain dehydrogenases/reductases (SDR) family.</text>
</comment>
<dbReference type="PROSITE" id="PS00061">
    <property type="entry name" value="ADH_SHORT"/>
    <property type="match status" value="1"/>
</dbReference>
<dbReference type="GO" id="GO:0016616">
    <property type="term" value="F:oxidoreductase activity, acting on the CH-OH group of donors, NAD or NADP as acceptor"/>
    <property type="evidence" value="ECO:0007669"/>
    <property type="project" value="UniProtKB-ARBA"/>
</dbReference>
<dbReference type="InterPro" id="IPR020904">
    <property type="entry name" value="Sc_DH/Rdtase_CS"/>
</dbReference>
<dbReference type="PRINTS" id="PR00080">
    <property type="entry name" value="SDRFAMILY"/>
</dbReference>
<dbReference type="NCBIfam" id="NF006110">
    <property type="entry name" value="PRK08261.1"/>
    <property type="match status" value="1"/>
</dbReference>
<dbReference type="PANTHER" id="PTHR42760:SF78">
    <property type="entry name" value="3-OXOACYL-[ACYL-CARRIER-PROTEIN] REDUCTASE [NADH]"/>
    <property type="match status" value="1"/>
</dbReference>
<dbReference type="Proteomes" id="UP000586918">
    <property type="component" value="Unassembled WGS sequence"/>
</dbReference>
<comment type="caution">
    <text evidence="3">The sequence shown here is derived from an EMBL/GenBank/DDBJ whole genome shotgun (WGS) entry which is preliminary data.</text>
</comment>
<dbReference type="RefSeq" id="WP_169415880.1">
    <property type="nucleotide sequence ID" value="NZ_JAAXKZ010000164.1"/>
</dbReference>
<dbReference type="InterPro" id="IPR057326">
    <property type="entry name" value="KR_dom"/>
</dbReference>
<evidence type="ECO:0000313" key="3">
    <source>
        <dbReference type="EMBL" id="NMH95215.1"/>
    </source>
</evidence>
<evidence type="ECO:0000259" key="2">
    <source>
        <dbReference type="SMART" id="SM00822"/>
    </source>
</evidence>
<evidence type="ECO:0000313" key="4">
    <source>
        <dbReference type="Proteomes" id="UP000586918"/>
    </source>
</evidence>
<dbReference type="EMBL" id="JAAXKZ010000164">
    <property type="protein sequence ID" value="NMH95215.1"/>
    <property type="molecule type" value="Genomic_DNA"/>
</dbReference>
<dbReference type="Pfam" id="PF13561">
    <property type="entry name" value="adh_short_C2"/>
    <property type="match status" value="1"/>
</dbReference>
<dbReference type="PANTHER" id="PTHR42760">
    <property type="entry name" value="SHORT-CHAIN DEHYDROGENASES/REDUCTASES FAMILY MEMBER"/>
    <property type="match status" value="1"/>
</dbReference>
<dbReference type="InterPro" id="IPR036291">
    <property type="entry name" value="NAD(P)-bd_dom_sf"/>
</dbReference>
<organism evidence="3 4">
    <name type="scientific">Pseudonocardia bannensis</name>
    <dbReference type="NCBI Taxonomy" id="630973"/>
    <lineage>
        <taxon>Bacteria</taxon>
        <taxon>Bacillati</taxon>
        <taxon>Actinomycetota</taxon>
        <taxon>Actinomycetes</taxon>
        <taxon>Pseudonocardiales</taxon>
        <taxon>Pseudonocardiaceae</taxon>
        <taxon>Pseudonocardia</taxon>
    </lineage>
</organism>
<dbReference type="InterPro" id="IPR002347">
    <property type="entry name" value="SDR_fam"/>
</dbReference>
<dbReference type="Gene3D" id="3.40.50.720">
    <property type="entry name" value="NAD(P)-binding Rossmann-like Domain"/>
    <property type="match status" value="2"/>
</dbReference>
<dbReference type="SUPFAM" id="SSF51735">
    <property type="entry name" value="NAD(P)-binding Rossmann-fold domains"/>
    <property type="match status" value="1"/>
</dbReference>
<dbReference type="AlphaFoldDB" id="A0A848DRR5"/>
<dbReference type="FunFam" id="3.40.50.720:FF:000338">
    <property type="entry name" value="3-oxoacyl-ACP reductase FabG"/>
    <property type="match status" value="1"/>
</dbReference>
<dbReference type="SMART" id="SM00822">
    <property type="entry name" value="PKS_KR"/>
    <property type="match status" value="1"/>
</dbReference>
<accession>A0A848DRR5</accession>
<keyword evidence="4" id="KW-1185">Reference proteome</keyword>
<sequence>MSNDLFRDLSNSPVAARLGIPRVPVLRRYEPGQPLLAGPALVGAVGAGRFAKAVSALVEDAGGTVLDAPGDEKIAAVVLDATGARTITDLASVQAFLTPAVRRLAPSGRLLLLGPEPDGTDAEAAAVAQALEGLVRSAGKEVRAGATANLLVVAADAVPAAVDSSVRFFLSARSAYVDGQVVRIDVPVGPAVDPAGMDAPVDRVRPLAGRVAVVTGAARGIGAAIADTLARDGASIVAVDVPAAGEALAAVANRTGGTALQLDITADDAAARLPAYLRDRHGGVDIVVHNAGITRDKLLANMDPERWNAVLAVNLAAQLRINDALLADDRVLRGAGRIVCVSSQSGIAGNRGQTNYAASKAGVIGMVRALAPRFAERGATINAVAPGFIETEMTARMPLGTREAGRRVNSLRQGGLPVDVAETVGWLGQAETGGVNGQVVRVCGQSILGA</sequence>
<gene>
    <name evidence="3" type="ORF">HF519_27390</name>
</gene>
<dbReference type="PRINTS" id="PR00081">
    <property type="entry name" value="GDHRDH"/>
</dbReference>
<evidence type="ECO:0000256" key="1">
    <source>
        <dbReference type="ARBA" id="ARBA00006484"/>
    </source>
</evidence>
<protein>
    <submittedName>
        <fullName evidence="3">3-oxoacyl-ACP reductase</fullName>
    </submittedName>
</protein>
<proteinExistence type="inferred from homology"/>